<evidence type="ECO:0000256" key="1">
    <source>
        <dbReference type="ARBA" id="ARBA00022741"/>
    </source>
</evidence>
<dbReference type="InterPro" id="IPR006345">
    <property type="entry name" value="RecD2"/>
</dbReference>
<feature type="binding site" evidence="3">
    <location>
        <begin position="364"/>
        <end position="368"/>
    </location>
    <ligand>
        <name>ATP</name>
        <dbReference type="ChEBI" id="CHEBI:30616"/>
    </ligand>
</feature>
<dbReference type="InterPro" id="IPR055446">
    <property type="entry name" value="RecD2_N_OB"/>
</dbReference>
<dbReference type="CDD" id="cd18809">
    <property type="entry name" value="SF1_C_RecD"/>
    <property type="match status" value="1"/>
</dbReference>
<reference evidence="6" key="1">
    <citation type="submission" date="2017-08" db="EMBL/GenBank/DDBJ databases">
        <authorList>
            <person name="Huang Z."/>
        </authorList>
    </citation>
    <scope>NUCLEOTIDE SEQUENCE [LARGE SCALE GENOMIC DNA]</scope>
    <source>
        <strain evidence="6">SA5d-4</strain>
    </source>
</reference>
<protein>
    <recommendedName>
        <fullName evidence="3">ATP-dependent RecD2 DNA helicase</fullName>
        <ecNumber evidence="3">5.6.2.3</ecNumber>
    </recommendedName>
    <alternativeName>
        <fullName evidence="3">DNA 5'-3' helicase subunit RecD2</fullName>
    </alternativeName>
</protein>
<keyword evidence="6" id="KW-1185">Reference proteome</keyword>
<dbReference type="Pfam" id="PF18335">
    <property type="entry name" value="SH3_13"/>
    <property type="match status" value="1"/>
</dbReference>
<dbReference type="Gene3D" id="2.30.30.940">
    <property type="match status" value="1"/>
</dbReference>
<dbReference type="Gene3D" id="3.40.50.300">
    <property type="entry name" value="P-loop containing nucleotide triphosphate hydrolases"/>
    <property type="match status" value="2"/>
</dbReference>
<dbReference type="GO" id="GO:0016887">
    <property type="term" value="F:ATP hydrolysis activity"/>
    <property type="evidence" value="ECO:0007669"/>
    <property type="project" value="RHEA"/>
</dbReference>
<dbReference type="Pfam" id="PF13245">
    <property type="entry name" value="AAA_19"/>
    <property type="match status" value="1"/>
</dbReference>
<dbReference type="HAMAP" id="MF_01488">
    <property type="entry name" value="RecD2"/>
    <property type="match status" value="1"/>
</dbReference>
<keyword evidence="3" id="KW-0238">DNA-binding</keyword>
<dbReference type="Pfam" id="PF14520">
    <property type="entry name" value="HHH_5"/>
    <property type="match status" value="1"/>
</dbReference>
<dbReference type="RefSeq" id="WP_094922952.1">
    <property type="nucleotide sequence ID" value="NZ_NPIA01000002.1"/>
</dbReference>
<comment type="similarity">
    <text evidence="3">Belongs to the RecD family. RecD2 subfamily.</text>
</comment>
<reference evidence="5 6" key="2">
    <citation type="submission" date="2017-09" db="EMBL/GenBank/DDBJ databases">
        <title>Bacillus patelloidae sp. nov., isolated from the intestinal tract of a marine limpet.</title>
        <authorList>
            <person name="Liu R."/>
            <person name="Dong C."/>
            <person name="Shao Z."/>
        </authorList>
    </citation>
    <scope>NUCLEOTIDE SEQUENCE [LARGE SCALE GENOMIC DNA]</scope>
    <source>
        <strain evidence="5 6">SA5d-4</strain>
    </source>
</reference>
<evidence type="ECO:0000313" key="5">
    <source>
        <dbReference type="EMBL" id="OZM57811.1"/>
    </source>
</evidence>
<dbReference type="Pfam" id="PF13538">
    <property type="entry name" value="UvrD_C_2"/>
    <property type="match status" value="1"/>
</dbReference>
<dbReference type="InterPro" id="IPR003593">
    <property type="entry name" value="AAA+_ATPase"/>
</dbReference>
<dbReference type="PANTHER" id="PTHR43788:SF6">
    <property type="entry name" value="DNA HELICASE B"/>
    <property type="match status" value="1"/>
</dbReference>
<dbReference type="InterPro" id="IPR029493">
    <property type="entry name" value="RecD2-like_HHH"/>
</dbReference>
<dbReference type="GO" id="GO:0005524">
    <property type="term" value="F:ATP binding"/>
    <property type="evidence" value="ECO:0007669"/>
    <property type="project" value="UniProtKB-UniRule"/>
</dbReference>
<evidence type="ECO:0000256" key="2">
    <source>
        <dbReference type="ARBA" id="ARBA00022840"/>
    </source>
</evidence>
<dbReference type="GO" id="GO:0006310">
    <property type="term" value="P:DNA recombination"/>
    <property type="evidence" value="ECO:0007669"/>
    <property type="project" value="InterPro"/>
</dbReference>
<feature type="domain" description="AAA+ ATPase" evidence="4">
    <location>
        <begin position="353"/>
        <end position="506"/>
    </location>
</feature>
<dbReference type="EC" id="5.6.2.3" evidence="3"/>
<evidence type="ECO:0000259" key="4">
    <source>
        <dbReference type="SMART" id="SM00382"/>
    </source>
</evidence>
<organism evidence="5 6">
    <name type="scientific">Lottiidibacillus patelloidae</name>
    <dbReference type="NCBI Taxonomy" id="2670334"/>
    <lineage>
        <taxon>Bacteria</taxon>
        <taxon>Bacillati</taxon>
        <taxon>Bacillota</taxon>
        <taxon>Bacilli</taxon>
        <taxon>Bacillales</taxon>
        <taxon>Bacillaceae</taxon>
        <taxon>Lottiidibacillus</taxon>
    </lineage>
</organism>
<dbReference type="PANTHER" id="PTHR43788">
    <property type="entry name" value="DNA2/NAM7 HELICASE FAMILY MEMBER"/>
    <property type="match status" value="1"/>
</dbReference>
<dbReference type="GO" id="GO:0043139">
    <property type="term" value="F:5'-3' DNA helicase activity"/>
    <property type="evidence" value="ECO:0007669"/>
    <property type="project" value="UniProtKB-UniRule"/>
</dbReference>
<dbReference type="Gene3D" id="1.10.10.2220">
    <property type="match status" value="1"/>
</dbReference>
<comment type="caution">
    <text evidence="5">The sequence shown here is derived from an EMBL/GenBank/DDBJ whole genome shotgun (WGS) entry which is preliminary data.</text>
</comment>
<dbReference type="Gene3D" id="1.10.150.20">
    <property type="entry name" value="5' to 3' exonuclease, C-terminal subdomain"/>
    <property type="match status" value="1"/>
</dbReference>
<name>A0A263BVN0_9BACI</name>
<comment type="catalytic activity">
    <reaction evidence="3">
        <text>ATP + H2O = ADP + phosphate + H(+)</text>
        <dbReference type="Rhea" id="RHEA:13065"/>
        <dbReference type="ChEBI" id="CHEBI:15377"/>
        <dbReference type="ChEBI" id="CHEBI:15378"/>
        <dbReference type="ChEBI" id="CHEBI:30616"/>
        <dbReference type="ChEBI" id="CHEBI:43474"/>
        <dbReference type="ChEBI" id="CHEBI:456216"/>
        <dbReference type="EC" id="5.6.2.3"/>
    </reaction>
</comment>
<keyword evidence="2 3" id="KW-0067">ATP-binding</keyword>
<keyword evidence="1 3" id="KW-0547">Nucleotide-binding</keyword>
<dbReference type="InterPro" id="IPR050534">
    <property type="entry name" value="Coronavir_polyprotein_1ab"/>
</dbReference>
<dbReference type="EMBL" id="NPIA01000002">
    <property type="protein sequence ID" value="OZM57811.1"/>
    <property type="molecule type" value="Genomic_DNA"/>
</dbReference>
<dbReference type="InterPro" id="IPR027417">
    <property type="entry name" value="P-loop_NTPase"/>
</dbReference>
<dbReference type="Proteomes" id="UP000217083">
    <property type="component" value="Unassembled WGS sequence"/>
</dbReference>
<dbReference type="InterPro" id="IPR041451">
    <property type="entry name" value="RecD2_SH13"/>
</dbReference>
<dbReference type="GO" id="GO:0009338">
    <property type="term" value="C:exodeoxyribonuclease V complex"/>
    <property type="evidence" value="ECO:0007669"/>
    <property type="project" value="TreeGrafter"/>
</dbReference>
<dbReference type="InterPro" id="IPR027785">
    <property type="entry name" value="UvrD-like_helicase_C"/>
</dbReference>
<proteinExistence type="inferred from homology"/>
<keyword evidence="3 5" id="KW-0347">Helicase</keyword>
<accession>A0A263BVN0</accession>
<dbReference type="Pfam" id="PF23139">
    <property type="entry name" value="OB_YrrC"/>
    <property type="match status" value="1"/>
</dbReference>
<gene>
    <name evidence="3" type="primary">recD2</name>
    <name evidence="5" type="ORF">CIB95_05460</name>
</gene>
<dbReference type="GO" id="GO:0003677">
    <property type="term" value="F:DNA binding"/>
    <property type="evidence" value="ECO:0007669"/>
    <property type="project" value="UniProtKB-UniRule"/>
</dbReference>
<keyword evidence="3" id="KW-0413">Isomerase</keyword>
<dbReference type="CDD" id="cd17933">
    <property type="entry name" value="DEXSc_RecD-like"/>
    <property type="match status" value="1"/>
</dbReference>
<evidence type="ECO:0000313" key="6">
    <source>
        <dbReference type="Proteomes" id="UP000217083"/>
    </source>
</evidence>
<evidence type="ECO:0000256" key="3">
    <source>
        <dbReference type="HAMAP-Rule" id="MF_01488"/>
    </source>
</evidence>
<sequence>MVEHNNENERSFIKGTLRALIYHNEENLFTIAKINIKETNEGISEKEIVVTGSFPILTETDLYIFYGAINNHEKYGVQYQVTDAKKELPDTKEGIVQYLSSDLFSGVGKKTAEMIVEKFGTNAIQKIMATPSLLEEIPRLSEQKAKEFVEKLHEHQGFEQIMEVLTPYGIGPSIAMKIFQKYKMEALDIINTNPYALIHDIEGIGFKRADDIAKNMGIPPHHPQRIQAGCLFIVQEASKQQGHVYITLEQQIIAARQLLSAQVNKIEESDIAREIIALGEEKKLIVAKDKVYLPSLYYAETQLTDKIVELASNNDLFHHFAKDDFYKALGELEERINVQYAKSQVEAIQQALQSPFLLLTGGPGTGKTTVIKGIIELYSELHGVSLDIADYKKGEPFPIVLVAPTGRAAKRMNESTGIPAVTIHRLLGWKGDQFEKDEQNKIEGKLLIVDEVSMVDLPLANHLFKSLPDDIQVVLVGDEDQLPSVGPGQVLADLLRSKVLPTVTLKDIYRQEEGSSIIELAHEIKDGAITSLESQKKDRSFFPCGQHQVIDVIEKVCLNAINKGYSARDIQILAPIYRGDAGIDYLNERLQALFNPPAEKRRELKAGTRVFRTGDKVLQLVNNPEQQVFNGDIGEITSIFFAKENTEKEDQVVVDYDGKEVVYPRKELQQIMLAYCCSIHKSQGSEFPIVILPMISGYHRMLQRNLLYTAITRSKDFLILCGERHAFAKAVSDNNKGKRQTMLAQNIQEQIGKISPTS</sequence>
<dbReference type="SUPFAM" id="SSF52540">
    <property type="entry name" value="P-loop containing nucleoside triphosphate hydrolases"/>
    <property type="match status" value="1"/>
</dbReference>
<dbReference type="SMART" id="SM00382">
    <property type="entry name" value="AAA"/>
    <property type="match status" value="1"/>
</dbReference>
<dbReference type="AlphaFoldDB" id="A0A263BVN0"/>
<dbReference type="NCBIfam" id="TIGR01448">
    <property type="entry name" value="recD_rel"/>
    <property type="match status" value="1"/>
</dbReference>
<keyword evidence="3" id="KW-0378">Hydrolase</keyword>
<dbReference type="Pfam" id="PF14490">
    <property type="entry name" value="HHH_RecD2"/>
    <property type="match status" value="1"/>
</dbReference>
<dbReference type="GO" id="GO:0017116">
    <property type="term" value="F:single-stranded DNA helicase activity"/>
    <property type="evidence" value="ECO:0007669"/>
    <property type="project" value="TreeGrafter"/>
</dbReference>
<comment type="function">
    <text evidence="3">DNA-dependent ATPase and ATP-dependent 5'-3' DNA helicase. Has no activity on blunt DNA or DNA with 3'-overhangs, requires at least 10 bases of 5'-ssDNA for helicase activity.</text>
</comment>